<sequence>MRPCIRSNAHGSVGPMDHQTRTSAAMAVVRARSQPGSPVSRDMRICVHFHPDHRSADGRTALESILDSHRYLSQFVTGSSNGGLTAHPGGDRWRWESELFDGAYDDAPPVDRPVYGALAVDDDHYGPSPRFGSCYMRLRRSVVDRTTFAYPDSALQPVAFGVAERMGLAPLLRHAPMRDPLDRYIEAHVHGGVTVPGDVEALVIDPAYRDTIGVTSAVTRGILVEHHGGYALDVETLTEQVEYRGPEIAEAAGRLGVDGPVTPPDLARARRSGTVDPQMLKLLWHCLARYGRIDGPPIA</sequence>
<organism evidence="2 3">
    <name type="scientific">Nakamurella flava</name>
    <dbReference type="NCBI Taxonomy" id="2576308"/>
    <lineage>
        <taxon>Bacteria</taxon>
        <taxon>Bacillati</taxon>
        <taxon>Actinomycetota</taxon>
        <taxon>Actinomycetes</taxon>
        <taxon>Nakamurellales</taxon>
        <taxon>Nakamurellaceae</taxon>
        <taxon>Nakamurella</taxon>
    </lineage>
</organism>
<dbReference type="EMBL" id="SZZH01000003">
    <property type="protein sequence ID" value="TKV58594.1"/>
    <property type="molecule type" value="Genomic_DNA"/>
</dbReference>
<evidence type="ECO:0000313" key="3">
    <source>
        <dbReference type="Proteomes" id="UP000306985"/>
    </source>
</evidence>
<dbReference type="Proteomes" id="UP000306985">
    <property type="component" value="Unassembled WGS sequence"/>
</dbReference>
<reference evidence="2 3" key="1">
    <citation type="submission" date="2019-05" db="EMBL/GenBank/DDBJ databases">
        <title>Nakamurella sp. N5BH11, whole genome shotgun sequence.</title>
        <authorList>
            <person name="Tuo L."/>
        </authorList>
    </citation>
    <scope>NUCLEOTIDE SEQUENCE [LARGE SCALE GENOMIC DNA]</scope>
    <source>
        <strain evidence="2 3">N5BH11</strain>
    </source>
</reference>
<evidence type="ECO:0000313" key="2">
    <source>
        <dbReference type="EMBL" id="TKV58594.1"/>
    </source>
</evidence>
<name>A0A4U6QEE2_9ACTN</name>
<evidence type="ECO:0000256" key="1">
    <source>
        <dbReference type="SAM" id="MobiDB-lite"/>
    </source>
</evidence>
<proteinExistence type="predicted"/>
<accession>A0A4U6QEE2</accession>
<protein>
    <submittedName>
        <fullName evidence="2">DUF3626 domain-containing protein</fullName>
    </submittedName>
</protein>
<dbReference type="InterPro" id="IPR022074">
    <property type="entry name" value="DUF3626"/>
</dbReference>
<dbReference type="OrthoDB" id="3770261at2"/>
<keyword evidence="3" id="KW-1185">Reference proteome</keyword>
<comment type="caution">
    <text evidence="2">The sequence shown here is derived from an EMBL/GenBank/DDBJ whole genome shotgun (WGS) entry which is preliminary data.</text>
</comment>
<dbReference type="AlphaFoldDB" id="A0A4U6QEE2"/>
<feature type="region of interest" description="Disordered" evidence="1">
    <location>
        <begin position="1"/>
        <end position="23"/>
    </location>
</feature>
<dbReference type="Pfam" id="PF12294">
    <property type="entry name" value="DUF3626"/>
    <property type="match status" value="2"/>
</dbReference>
<gene>
    <name evidence="2" type="ORF">FDO65_13735</name>
</gene>